<dbReference type="AlphaFoldDB" id="A0A7J9SJG4"/>
<proteinExistence type="predicted"/>
<dbReference type="Gene3D" id="3.20.20.140">
    <property type="entry name" value="Metal-dependent hydrolases"/>
    <property type="match status" value="1"/>
</dbReference>
<dbReference type="PANTHER" id="PTHR10443:SF12">
    <property type="entry name" value="DIPEPTIDASE"/>
    <property type="match status" value="1"/>
</dbReference>
<protein>
    <submittedName>
        <fullName evidence="1">Membrane dipeptidase</fullName>
    </submittedName>
</protein>
<keyword evidence="2" id="KW-1185">Reference proteome</keyword>
<dbReference type="RefSeq" id="WP_185192518.1">
    <property type="nucleotide sequence ID" value="NZ_JACKXD010000002.1"/>
</dbReference>
<dbReference type="SUPFAM" id="SSF51556">
    <property type="entry name" value="Metallo-dependent hydrolases"/>
    <property type="match status" value="1"/>
</dbReference>
<dbReference type="InterPro" id="IPR032466">
    <property type="entry name" value="Metal_Hydrolase"/>
</dbReference>
<evidence type="ECO:0000313" key="2">
    <source>
        <dbReference type="Proteomes" id="UP000546257"/>
    </source>
</evidence>
<comment type="caution">
    <text evidence="1">The sequence shown here is derived from an EMBL/GenBank/DDBJ whole genome shotgun (WGS) entry which is preliminary data.</text>
</comment>
<dbReference type="PROSITE" id="PS51365">
    <property type="entry name" value="RENAL_DIPEPTIDASE_2"/>
    <property type="match status" value="1"/>
</dbReference>
<name>A0A7J9SJG4_9EURY</name>
<evidence type="ECO:0000313" key="1">
    <source>
        <dbReference type="EMBL" id="MBB6646166.1"/>
    </source>
</evidence>
<dbReference type="EMBL" id="JACKXD010000002">
    <property type="protein sequence ID" value="MBB6646166.1"/>
    <property type="molecule type" value="Genomic_DNA"/>
</dbReference>
<dbReference type="InterPro" id="IPR008257">
    <property type="entry name" value="Pept_M19"/>
</dbReference>
<dbReference type="Pfam" id="PF01244">
    <property type="entry name" value="Peptidase_M19"/>
    <property type="match status" value="1"/>
</dbReference>
<gene>
    <name evidence="1" type="ORF">H5V44_07675</name>
</gene>
<dbReference type="GO" id="GO:0070573">
    <property type="term" value="F:metallodipeptidase activity"/>
    <property type="evidence" value="ECO:0007669"/>
    <property type="project" value="InterPro"/>
</dbReference>
<sequence length="377" mass="41731">MSPEQPIFDYTSSAPWEQVIRAYGSAEALNGAVRELVAEGNTKAQAWEAIWDHEVRRFERDPEFRSSVRDIYAAAGVNLLSVTPWTHDDVPERTGQRRDLARWQSRFDAAEWLRKVTSPAEARRVAADGDVGIVLNTQNLGAAIDGSLDRIDTLYNEGVRLFQLTYNYQNLLGTGCNDPSAGGLSTFGRAAVDRVNDLGGVVDVSHCGRQTTLDAIEYSDDPVAVTHATCQAVDYHYRGKSDAELEALADGDGYLGIVSLPWFIAPGADDPGLDVLLDHLEHAASIVGHDRIGLGTDFFPADTRFPRELLAYYKQHIIELGFDREAVEAREIAAGLGEFTTYEEWPAVRRAIEDRFPLETAEGILGENFLRFWGRAV</sequence>
<organism evidence="1 2">
    <name type="scientific">Halobellus ruber</name>
    <dbReference type="NCBI Taxonomy" id="2761102"/>
    <lineage>
        <taxon>Archaea</taxon>
        <taxon>Methanobacteriati</taxon>
        <taxon>Methanobacteriota</taxon>
        <taxon>Stenosarchaea group</taxon>
        <taxon>Halobacteria</taxon>
        <taxon>Halobacteriales</taxon>
        <taxon>Haloferacaceae</taxon>
        <taxon>Halobellus</taxon>
    </lineage>
</organism>
<reference evidence="1 2" key="1">
    <citation type="submission" date="2020-08" db="EMBL/GenBank/DDBJ databases">
        <authorList>
            <person name="Seo M.-J."/>
        </authorList>
    </citation>
    <scope>NUCLEOTIDE SEQUENCE [LARGE SCALE GENOMIC DNA]</scope>
    <source>
        <strain evidence="1 2">MBLA0160</strain>
    </source>
</reference>
<dbReference type="Proteomes" id="UP000546257">
    <property type="component" value="Unassembled WGS sequence"/>
</dbReference>
<dbReference type="GO" id="GO:0006508">
    <property type="term" value="P:proteolysis"/>
    <property type="evidence" value="ECO:0007669"/>
    <property type="project" value="InterPro"/>
</dbReference>
<accession>A0A7J9SJG4</accession>
<dbReference type="PANTHER" id="PTHR10443">
    <property type="entry name" value="MICROSOMAL DIPEPTIDASE"/>
    <property type="match status" value="1"/>
</dbReference>